<protein>
    <recommendedName>
        <fullName evidence="4">Bacteriophage-related protein</fullName>
    </recommendedName>
</protein>
<gene>
    <name evidence="2" type="ORF">GCM10010964_37330</name>
</gene>
<dbReference type="AlphaFoldDB" id="A0A8J2ZER5"/>
<evidence type="ECO:0000313" key="2">
    <source>
        <dbReference type="EMBL" id="GGG46495.1"/>
    </source>
</evidence>
<dbReference type="SUPFAM" id="SSF109709">
    <property type="entry name" value="KorB DNA-binding domain-like"/>
    <property type="match status" value="1"/>
</dbReference>
<dbReference type="RefSeq" id="WP_229678133.1">
    <property type="nucleotide sequence ID" value="NZ_BMKS01000015.1"/>
</dbReference>
<feature type="region of interest" description="Disordered" evidence="1">
    <location>
        <begin position="127"/>
        <end position="153"/>
    </location>
</feature>
<dbReference type="EMBL" id="BMKS01000015">
    <property type="protein sequence ID" value="GGG46495.1"/>
    <property type="molecule type" value="Genomic_DNA"/>
</dbReference>
<comment type="caution">
    <text evidence="2">The sequence shown here is derived from an EMBL/GenBank/DDBJ whole genome shotgun (WGS) entry which is preliminary data.</text>
</comment>
<dbReference type="Proteomes" id="UP000597507">
    <property type="component" value="Unassembled WGS sequence"/>
</dbReference>
<name>A0A8J2ZER5_9PROT</name>
<evidence type="ECO:0000256" key="1">
    <source>
        <dbReference type="SAM" id="MobiDB-lite"/>
    </source>
</evidence>
<evidence type="ECO:0000313" key="3">
    <source>
        <dbReference type="Proteomes" id="UP000597507"/>
    </source>
</evidence>
<accession>A0A8J2ZER5</accession>
<proteinExistence type="predicted"/>
<keyword evidence="3" id="KW-1185">Reference proteome</keyword>
<organism evidence="2 3">
    <name type="scientific">Caldovatus sediminis</name>
    <dbReference type="NCBI Taxonomy" id="2041189"/>
    <lineage>
        <taxon>Bacteria</taxon>
        <taxon>Pseudomonadati</taxon>
        <taxon>Pseudomonadota</taxon>
        <taxon>Alphaproteobacteria</taxon>
        <taxon>Acetobacterales</taxon>
        <taxon>Roseomonadaceae</taxon>
        <taxon>Caldovatus</taxon>
    </lineage>
</organism>
<reference evidence="2 3" key="1">
    <citation type="journal article" date="2014" name="Int. J. Syst. Evol. Microbiol.">
        <title>Complete genome sequence of Corynebacterium casei LMG S-19264T (=DSM 44701T), isolated from a smear-ripened cheese.</title>
        <authorList>
            <consortium name="US DOE Joint Genome Institute (JGI-PGF)"/>
            <person name="Walter F."/>
            <person name="Albersmeier A."/>
            <person name="Kalinowski J."/>
            <person name="Ruckert C."/>
        </authorList>
    </citation>
    <scope>NUCLEOTIDE SEQUENCE [LARGE SCALE GENOMIC DNA]</scope>
    <source>
        <strain evidence="2 3">CGMCC 1.16330</strain>
    </source>
</reference>
<sequence length="153" mass="16349">MTTATSITVRVPLAIRRRGGRKLVVTPDGSSPGAAAARTRADPALVKALARAHRWKRLLEEGRYVSLGEMAAAERIDRGYLGRLLQLTLLAPDLIEAILDGRQPPDLSLPTLMAPFSAVWAEQRLGLPGGAGGQKRNSRRSSAHGNQAGDPAR</sequence>
<evidence type="ECO:0008006" key="4">
    <source>
        <dbReference type="Google" id="ProtNLM"/>
    </source>
</evidence>